<dbReference type="Proteomes" id="UP000274131">
    <property type="component" value="Unassembled WGS sequence"/>
</dbReference>
<sequence length="553" mass="63575">MPDINKDFLWHFSSPPRYRHSFVAPASKPLPAFGGQSSRNDSPVKVQKIKRSFSEIRQRPALYDYWTKKYSGATLSQSFLHKWNSNGDDKLLTYNEAEKKKILCNPWYSVNNEGFKQQKSQRSSHDCTALIGHNGAQEKKRKTILEKLRWRDDINAVRSIPSPETVPLVSKIKQPYINLPHPNSHKQLPPYDCDNFRASTNRNRTCGVKSLEYRAACRLRRVPSFYQKTTFSTNSCKSNNDQYCKNTNKIYNSEQNEAENNSVTESYRFYDSLPISVSTRCINSSEVKSSDSVNQSQFPAGTECWPVTIKVNCGIKIPRISLSDHLELKPKKRTHDRELETPFNCENERYNFGVNIHQITQQTSTSENRPEEEAFPKQLRKANLQVKPFEITELTSKGRSFDKAIQDGFILRIGSETHPEDKKVISPRYDNKEARDDRLIQGDDIKQFSPTNGVVIRPRKQANDNLPRKLFESSDMPLVMPLSKSRSWTADKKVQSDTLPVEQTSDKNPLKRNYSLCRIRHSRSSTNKSSLPPNIGTEVGEDKGEKHARIPKR</sequence>
<organism evidence="4">
    <name type="scientific">Enterobius vermicularis</name>
    <name type="common">Human pinworm</name>
    <dbReference type="NCBI Taxonomy" id="51028"/>
    <lineage>
        <taxon>Eukaryota</taxon>
        <taxon>Metazoa</taxon>
        <taxon>Ecdysozoa</taxon>
        <taxon>Nematoda</taxon>
        <taxon>Chromadorea</taxon>
        <taxon>Rhabditida</taxon>
        <taxon>Spirurina</taxon>
        <taxon>Oxyuridomorpha</taxon>
        <taxon>Oxyuroidea</taxon>
        <taxon>Oxyuridae</taxon>
        <taxon>Enterobius</taxon>
    </lineage>
</organism>
<evidence type="ECO:0000313" key="2">
    <source>
        <dbReference type="EMBL" id="VDD93770.1"/>
    </source>
</evidence>
<feature type="region of interest" description="Disordered" evidence="1">
    <location>
        <begin position="485"/>
        <end position="553"/>
    </location>
</feature>
<evidence type="ECO:0000313" key="3">
    <source>
        <dbReference type="Proteomes" id="UP000274131"/>
    </source>
</evidence>
<gene>
    <name evidence="2" type="ORF">EVEC_LOCUS8521</name>
</gene>
<reference evidence="2 3" key="2">
    <citation type="submission" date="2018-10" db="EMBL/GenBank/DDBJ databases">
        <authorList>
            <consortium name="Pathogen Informatics"/>
        </authorList>
    </citation>
    <scope>NUCLEOTIDE SEQUENCE [LARGE SCALE GENOMIC DNA]</scope>
</reference>
<keyword evidence="3" id="KW-1185">Reference proteome</keyword>
<protein>
    <submittedName>
        <fullName evidence="4">Non-specific serine/threonine protein kinase</fullName>
    </submittedName>
</protein>
<name>A0A0N4VEH0_ENTVE</name>
<dbReference type="EMBL" id="UXUI01009464">
    <property type="protein sequence ID" value="VDD93770.1"/>
    <property type="molecule type" value="Genomic_DNA"/>
</dbReference>
<dbReference type="WBParaSite" id="EVEC_0000908001-mRNA-1">
    <property type="protein sequence ID" value="EVEC_0000908001-mRNA-1"/>
    <property type="gene ID" value="EVEC_0000908001"/>
</dbReference>
<evidence type="ECO:0000313" key="4">
    <source>
        <dbReference type="WBParaSite" id="EVEC_0000908001-mRNA-1"/>
    </source>
</evidence>
<dbReference type="AlphaFoldDB" id="A0A0N4VEH0"/>
<evidence type="ECO:0000256" key="1">
    <source>
        <dbReference type="SAM" id="MobiDB-lite"/>
    </source>
</evidence>
<proteinExistence type="predicted"/>
<feature type="compositionally biased region" description="Basic and acidic residues" evidence="1">
    <location>
        <begin position="540"/>
        <end position="553"/>
    </location>
</feature>
<accession>A0A0N4VEH0</accession>
<reference evidence="4" key="1">
    <citation type="submission" date="2017-02" db="UniProtKB">
        <authorList>
            <consortium name="WormBaseParasite"/>
        </authorList>
    </citation>
    <scope>IDENTIFICATION</scope>
</reference>